<dbReference type="CDD" id="cd01288">
    <property type="entry name" value="FabZ"/>
    <property type="match status" value="1"/>
</dbReference>
<keyword evidence="6" id="KW-0443">Lipid metabolism</keyword>
<dbReference type="InterPro" id="IPR013114">
    <property type="entry name" value="FabA_FabZ"/>
</dbReference>
<evidence type="ECO:0000313" key="10">
    <source>
        <dbReference type="Proteomes" id="UP001205105"/>
    </source>
</evidence>
<proteinExistence type="inferred from homology"/>
<gene>
    <name evidence="9" type="ORF">COHA_010337</name>
</gene>
<reference evidence="9" key="1">
    <citation type="submission" date="2020-11" db="EMBL/GenBank/DDBJ databases">
        <title>Chlorella ohadii genome sequencing and assembly.</title>
        <authorList>
            <person name="Murik O."/>
            <person name="Treves H."/>
            <person name="Kedem I."/>
            <person name="Shotland Y."/>
            <person name="Kaplan A."/>
        </authorList>
    </citation>
    <scope>NUCLEOTIDE SEQUENCE</scope>
    <source>
        <strain evidence="9">1</strain>
    </source>
</reference>
<dbReference type="AlphaFoldDB" id="A0AAD5GXA5"/>
<dbReference type="InterPro" id="IPR010084">
    <property type="entry name" value="FabZ"/>
</dbReference>
<dbReference type="GO" id="GO:0019171">
    <property type="term" value="F:(3R)-hydroxyacyl-[acyl-carrier-protein] dehydratase activity"/>
    <property type="evidence" value="ECO:0007669"/>
    <property type="project" value="UniProtKB-EC"/>
</dbReference>
<dbReference type="PANTHER" id="PTHR30272">
    <property type="entry name" value="3-HYDROXYACYL-[ACYL-CARRIER-PROTEIN] DEHYDRATASE"/>
    <property type="match status" value="1"/>
</dbReference>
<dbReference type="GO" id="GO:0009245">
    <property type="term" value="P:lipid A biosynthetic process"/>
    <property type="evidence" value="ECO:0007669"/>
    <property type="project" value="UniProtKB-KW"/>
</dbReference>
<keyword evidence="7" id="KW-0456">Lyase</keyword>
<evidence type="ECO:0000256" key="1">
    <source>
        <dbReference type="ARBA" id="ARBA00004496"/>
    </source>
</evidence>
<comment type="subcellular location">
    <subcellularLocation>
        <location evidence="1">Cytoplasm</location>
    </subcellularLocation>
</comment>
<dbReference type="Pfam" id="PF07977">
    <property type="entry name" value="FabA"/>
    <property type="match status" value="1"/>
</dbReference>
<dbReference type="EC" id="4.2.1.59" evidence="2"/>
<evidence type="ECO:0000313" key="9">
    <source>
        <dbReference type="EMBL" id="KAI7835759.1"/>
    </source>
</evidence>
<evidence type="ECO:0000256" key="2">
    <source>
        <dbReference type="ARBA" id="ARBA00013167"/>
    </source>
</evidence>
<evidence type="ECO:0000256" key="5">
    <source>
        <dbReference type="ARBA" id="ARBA00022556"/>
    </source>
</evidence>
<name>A0AAD5GXA5_9CHLO</name>
<dbReference type="GO" id="GO:0006633">
    <property type="term" value="P:fatty acid biosynthetic process"/>
    <property type="evidence" value="ECO:0007669"/>
    <property type="project" value="InterPro"/>
</dbReference>
<evidence type="ECO:0000256" key="3">
    <source>
        <dbReference type="ARBA" id="ARBA00022490"/>
    </source>
</evidence>
<dbReference type="Proteomes" id="UP001205105">
    <property type="component" value="Unassembled WGS sequence"/>
</dbReference>
<dbReference type="SUPFAM" id="SSF54637">
    <property type="entry name" value="Thioesterase/thiol ester dehydrase-isomerase"/>
    <property type="match status" value="1"/>
</dbReference>
<dbReference type="GO" id="GO:0016020">
    <property type="term" value="C:membrane"/>
    <property type="evidence" value="ECO:0007669"/>
    <property type="project" value="GOC"/>
</dbReference>
<dbReference type="PANTHER" id="PTHR30272:SF1">
    <property type="entry name" value="3-HYDROXYACYL-[ACYL-CARRIER-PROTEIN] DEHYDRATASE"/>
    <property type="match status" value="1"/>
</dbReference>
<evidence type="ECO:0000256" key="4">
    <source>
        <dbReference type="ARBA" id="ARBA00022516"/>
    </source>
</evidence>
<dbReference type="NCBIfam" id="NF000582">
    <property type="entry name" value="PRK00006.1"/>
    <property type="match status" value="1"/>
</dbReference>
<evidence type="ECO:0000256" key="6">
    <source>
        <dbReference type="ARBA" id="ARBA00023098"/>
    </source>
</evidence>
<dbReference type="Gene3D" id="3.10.129.10">
    <property type="entry name" value="Hotdog Thioesterase"/>
    <property type="match status" value="1"/>
</dbReference>
<dbReference type="InterPro" id="IPR029069">
    <property type="entry name" value="HotDog_dom_sf"/>
</dbReference>
<sequence length="208" mass="22742">MQATVALSGCAAGLTQRRATPQKLSQAAAKPVAARRQAVRVRAEGEGAPAAGIETQGPNMTALKEIQEIMSILPHRYPFLLVDRVLEWEYGKYAVGYKCVTINDNFFPGHFPQRAIMPGVLQVEAMAQLGGIIMIDPKNAAQQTNFFFGGVDNLRWRKPVVPGDVLMMRCDVTKFNKRFGICKMAAKAYVGQDLVCEADLTLVMAPGQ</sequence>
<accession>A0AAD5GXA5</accession>
<dbReference type="FunFam" id="3.10.129.10:FF:000001">
    <property type="entry name" value="3-hydroxyacyl-[acyl-carrier-protein] dehydratase FabZ"/>
    <property type="match status" value="1"/>
</dbReference>
<evidence type="ECO:0000256" key="7">
    <source>
        <dbReference type="ARBA" id="ARBA00023239"/>
    </source>
</evidence>
<comment type="function">
    <text evidence="8">Involved in unsaturated fatty acids biosynthesis. Catalyzes the dehydration of short chain beta-hydroxyacyl-ACPs and long chain saturated and unsaturated beta-hydroxyacyl-ACPs.</text>
</comment>
<organism evidence="9 10">
    <name type="scientific">Chlorella ohadii</name>
    <dbReference type="NCBI Taxonomy" id="2649997"/>
    <lineage>
        <taxon>Eukaryota</taxon>
        <taxon>Viridiplantae</taxon>
        <taxon>Chlorophyta</taxon>
        <taxon>core chlorophytes</taxon>
        <taxon>Trebouxiophyceae</taxon>
        <taxon>Chlorellales</taxon>
        <taxon>Chlorellaceae</taxon>
        <taxon>Chlorella clade</taxon>
        <taxon>Chlorella</taxon>
    </lineage>
</organism>
<dbReference type="HAMAP" id="MF_00406">
    <property type="entry name" value="FabZ"/>
    <property type="match status" value="1"/>
</dbReference>
<keyword evidence="5" id="KW-0441">Lipid A biosynthesis</keyword>
<evidence type="ECO:0000256" key="8">
    <source>
        <dbReference type="ARBA" id="ARBA00025049"/>
    </source>
</evidence>
<protein>
    <recommendedName>
        <fullName evidence="2">3-hydroxyacyl-[acyl-carrier-protein] dehydratase</fullName>
        <ecNumber evidence="2">4.2.1.59</ecNumber>
    </recommendedName>
</protein>
<keyword evidence="3" id="KW-0963">Cytoplasm</keyword>
<dbReference type="GO" id="GO:0005737">
    <property type="term" value="C:cytoplasm"/>
    <property type="evidence" value="ECO:0007669"/>
    <property type="project" value="UniProtKB-SubCell"/>
</dbReference>
<comment type="caution">
    <text evidence="9">The sequence shown here is derived from an EMBL/GenBank/DDBJ whole genome shotgun (WGS) entry which is preliminary data.</text>
</comment>
<dbReference type="EMBL" id="JADXDR010000229">
    <property type="protein sequence ID" value="KAI7835759.1"/>
    <property type="molecule type" value="Genomic_DNA"/>
</dbReference>
<keyword evidence="4" id="KW-0444">Lipid biosynthesis</keyword>
<keyword evidence="10" id="KW-1185">Reference proteome</keyword>
<dbReference type="NCBIfam" id="TIGR01750">
    <property type="entry name" value="fabZ"/>
    <property type="match status" value="1"/>
</dbReference>